<dbReference type="EC" id="3.2.2.-" evidence="5"/>
<keyword evidence="4 5" id="KW-0234">DNA repair</keyword>
<evidence type="ECO:0000256" key="1">
    <source>
        <dbReference type="ARBA" id="ARBA00009232"/>
    </source>
</evidence>
<evidence type="ECO:0000256" key="4">
    <source>
        <dbReference type="ARBA" id="ARBA00023204"/>
    </source>
</evidence>
<evidence type="ECO:0000256" key="3">
    <source>
        <dbReference type="ARBA" id="ARBA00022801"/>
    </source>
</evidence>
<comment type="caution">
    <text evidence="6">The sequence shown here is derived from an EMBL/GenBank/DDBJ whole genome shotgun (WGS) entry which is preliminary data.</text>
</comment>
<dbReference type="GO" id="GO:0006284">
    <property type="term" value="P:base-excision repair"/>
    <property type="evidence" value="ECO:0007669"/>
    <property type="project" value="InterPro"/>
</dbReference>
<dbReference type="HAMAP" id="MF_00527">
    <property type="entry name" value="3MGH"/>
    <property type="match status" value="1"/>
</dbReference>
<sequence>MRKNKNIKIVNSSFYNRDAQIVAKELLGKVIFHKYKKMWLAAQIIETEAYYLNEKGSHASLGYTEKRKALFMPPGTIYMYYARGKDSFNISTKGEGNAVLIKSGYPFKDAENYNEMIKIMQKLNHLKNDLKPIEKLCSGQTLLCTSLNLKVGDWDKKQFLNNTLFIADTGYKPEKMIQTTRLGIPKERDPHLLYRFIDYNFAKFCTKNINNFTPHAILS</sequence>
<reference evidence="6 7" key="1">
    <citation type="journal article" date="2016" name="Nat. Commun.">
        <title>Thousands of microbial genomes shed light on interconnected biogeochemical processes in an aquifer system.</title>
        <authorList>
            <person name="Anantharaman K."/>
            <person name="Brown C.T."/>
            <person name="Hug L.A."/>
            <person name="Sharon I."/>
            <person name="Castelle C.J."/>
            <person name="Probst A.J."/>
            <person name="Thomas B.C."/>
            <person name="Singh A."/>
            <person name="Wilkins M.J."/>
            <person name="Karaoz U."/>
            <person name="Brodie E.L."/>
            <person name="Williams K.H."/>
            <person name="Hubbard S.S."/>
            <person name="Banfield J.F."/>
        </authorList>
    </citation>
    <scope>NUCLEOTIDE SEQUENCE [LARGE SCALE GENOMIC DNA]</scope>
</reference>
<dbReference type="PANTHER" id="PTHR10429:SF0">
    <property type="entry name" value="DNA-3-METHYLADENINE GLYCOSYLASE"/>
    <property type="match status" value="1"/>
</dbReference>
<evidence type="ECO:0000256" key="5">
    <source>
        <dbReference type="HAMAP-Rule" id="MF_00527"/>
    </source>
</evidence>
<protein>
    <recommendedName>
        <fullName evidence="5">Putative 3-methyladenine DNA glycosylase</fullName>
        <ecNumber evidence="5">3.2.2.-</ecNumber>
    </recommendedName>
</protein>
<dbReference type="InterPro" id="IPR011034">
    <property type="entry name" value="Formyl_transferase-like_C_sf"/>
</dbReference>
<dbReference type="AlphaFoldDB" id="A0A1F4UXF3"/>
<dbReference type="NCBIfam" id="NF002005">
    <property type="entry name" value="PRK00802.1-5"/>
    <property type="match status" value="1"/>
</dbReference>
<dbReference type="InterPro" id="IPR003180">
    <property type="entry name" value="MPG"/>
</dbReference>
<dbReference type="GO" id="GO:0003677">
    <property type="term" value="F:DNA binding"/>
    <property type="evidence" value="ECO:0007669"/>
    <property type="project" value="InterPro"/>
</dbReference>
<dbReference type="GO" id="GO:0003905">
    <property type="term" value="F:alkylbase DNA N-glycosylase activity"/>
    <property type="evidence" value="ECO:0007669"/>
    <property type="project" value="InterPro"/>
</dbReference>
<dbReference type="PANTHER" id="PTHR10429">
    <property type="entry name" value="DNA-3-METHYLADENINE GLYCOSYLASE"/>
    <property type="match status" value="1"/>
</dbReference>
<gene>
    <name evidence="6" type="ORF">A3A69_02070</name>
</gene>
<keyword evidence="2 5" id="KW-0227">DNA damage</keyword>
<dbReference type="InterPro" id="IPR036995">
    <property type="entry name" value="MPG_sf"/>
</dbReference>
<name>A0A1F4UXF3_UNCKA</name>
<dbReference type="Proteomes" id="UP000177458">
    <property type="component" value="Unassembled WGS sequence"/>
</dbReference>
<dbReference type="SUPFAM" id="SSF50486">
    <property type="entry name" value="FMT C-terminal domain-like"/>
    <property type="match status" value="1"/>
</dbReference>
<comment type="similarity">
    <text evidence="1 5">Belongs to the DNA glycosylase MPG family.</text>
</comment>
<keyword evidence="3 5" id="KW-0378">Hydrolase</keyword>
<proteinExistence type="inferred from homology"/>
<dbReference type="EMBL" id="MEVF01000030">
    <property type="protein sequence ID" value="OGC48903.1"/>
    <property type="molecule type" value="Genomic_DNA"/>
</dbReference>
<evidence type="ECO:0000313" key="7">
    <source>
        <dbReference type="Proteomes" id="UP000177458"/>
    </source>
</evidence>
<dbReference type="Gene3D" id="3.10.300.10">
    <property type="entry name" value="Methylpurine-DNA glycosylase (MPG)"/>
    <property type="match status" value="1"/>
</dbReference>
<accession>A0A1F4UXF3</accession>
<evidence type="ECO:0000256" key="2">
    <source>
        <dbReference type="ARBA" id="ARBA00022763"/>
    </source>
</evidence>
<organism evidence="6 7">
    <name type="scientific">candidate division WWE3 bacterium RIFCSPLOWO2_01_FULL_37_15</name>
    <dbReference type="NCBI Taxonomy" id="1802622"/>
    <lineage>
        <taxon>Bacteria</taxon>
        <taxon>Katanobacteria</taxon>
    </lineage>
</organism>
<dbReference type="Pfam" id="PF02245">
    <property type="entry name" value="Pur_DNA_glyco"/>
    <property type="match status" value="1"/>
</dbReference>
<evidence type="ECO:0000313" key="6">
    <source>
        <dbReference type="EMBL" id="OGC48903.1"/>
    </source>
</evidence>